<dbReference type="Gene3D" id="2.130.10.10">
    <property type="entry name" value="YVTN repeat-like/Quinoprotein amine dehydrogenase"/>
    <property type="match status" value="2"/>
</dbReference>
<protein>
    <recommendedName>
        <fullName evidence="6">Signal transduction histidine kinase internal region domain-containing protein</fullName>
    </recommendedName>
</protein>
<dbReference type="InterPro" id="IPR013783">
    <property type="entry name" value="Ig-like_fold"/>
</dbReference>
<dbReference type="InterPro" id="IPR015943">
    <property type="entry name" value="WD40/YVTN_repeat-like_dom_sf"/>
</dbReference>
<dbReference type="InterPro" id="IPR036890">
    <property type="entry name" value="HATPase_C_sf"/>
</dbReference>
<feature type="domain" description="Signal transduction histidine kinase internal region" evidence="2">
    <location>
        <begin position="789"/>
        <end position="866"/>
    </location>
</feature>
<keyword evidence="1" id="KW-0812">Transmembrane</keyword>
<organism evidence="4 5">
    <name type="scientific">Sphingobacterium pedocola</name>
    <dbReference type="NCBI Taxonomy" id="2082722"/>
    <lineage>
        <taxon>Bacteria</taxon>
        <taxon>Pseudomonadati</taxon>
        <taxon>Bacteroidota</taxon>
        <taxon>Sphingobacteriia</taxon>
        <taxon>Sphingobacteriales</taxon>
        <taxon>Sphingobacteriaceae</taxon>
        <taxon>Sphingobacterium</taxon>
    </lineage>
</organism>
<evidence type="ECO:0000259" key="3">
    <source>
        <dbReference type="Pfam" id="PF07495"/>
    </source>
</evidence>
<sequence>MKIRISAIYCLFFCLLFPLTVVHAQIPFRVKEYTYFDGLPSDKVLGTAFNAKKFLYLFTGKGISVFDGYRFISFPNFNNDINAYFFAEDTLYFEDQEGLKYLDTRTFTNTPKTIKSKNYSDTDPNNDHFNSIYVDRKNRIWCNDFNHIKYINAEKNAISFLVFPTQTELFDNIRFFEINANEIWIATPRGWFIWEEKTNKVKKHFDPKLANADVASAFQIDAHTLAYSSVSNEIILWDLETATTLTTLKTPRDQAIVGFSKSARTVFMHSNKTIWTIDVKDFTTELIFSTDKRIRNVNHDQETNISWVSTDHGVQQLISPHQGLKSYFTNQKTEKPNPFISLIEHNGAVVALNESGEIWVLEREKFKKVYANNENRKIYSLGLIENTVVINASDGIFWFKSNKLIRIPVDLPEGTAAKKIVKTLITPQGELWILFSKGKISRYDWKSLKPINSSFANDAEFWDGNIWNDIAVDKDGVVWLAGWMPSAFGISYFDKKQQKFIEISENHINPVHEKFVGDYYNRIGIGEKGNLYFSAFGGWNQVDYTGKITKQVDPFQYKIIGNHIVGISEDKDNNVFFATEEGLHIYLREKDQVVRITTIDGLPINDLTYGYLQLQSGKLALGIQGALILVSPEELLKSSLINRMELSQIMVNGELRFIDNNKITLGKTENNITLYFSSLAYLDMGQVNYKYRLDAAHEWTEIGHNPEISFNTLSPGDYKLTVACYDNFGNIQQKTVDIDLIAQPPFTKSFPFYIILSILVFAIAFGVHRYILNKQRSEDHYKRKIKDGEMQTLRAQMNPHFMFNTLNSINSYIVNNQTTDASKYLISFSKLMRNILENSRQQLIPLTKEIQTLTLYLELESARLDHIFDYTITIAEGIDQDNLYVPPTLVQPFAENALWHGLLCKNGNGKIEIYFSLIDGNTLEIIIQDNGIGRRKSTELNKQRSPKHKSYGTQITCDRLNLANPRNKVIIEDLYDSHQEAKGTKVTLIIIL</sequence>
<dbReference type="Pfam" id="PF07495">
    <property type="entry name" value="Y_Y_Y"/>
    <property type="match status" value="1"/>
</dbReference>
<keyword evidence="5" id="KW-1185">Reference proteome</keyword>
<dbReference type="SUPFAM" id="SSF55874">
    <property type="entry name" value="ATPase domain of HSP90 chaperone/DNA topoisomerase II/histidine kinase"/>
    <property type="match status" value="1"/>
</dbReference>
<evidence type="ECO:0008006" key="6">
    <source>
        <dbReference type="Google" id="ProtNLM"/>
    </source>
</evidence>
<keyword evidence="1" id="KW-1133">Transmembrane helix</keyword>
<dbReference type="Gene3D" id="3.30.565.10">
    <property type="entry name" value="Histidine kinase-like ATPase, C-terminal domain"/>
    <property type="match status" value="1"/>
</dbReference>
<dbReference type="SUPFAM" id="SSF63829">
    <property type="entry name" value="Calcium-dependent phosphotriesterase"/>
    <property type="match status" value="3"/>
</dbReference>
<feature type="transmembrane region" description="Helical" evidence="1">
    <location>
        <begin position="750"/>
        <end position="772"/>
    </location>
</feature>
<dbReference type="EMBL" id="PSKQ01000018">
    <property type="protein sequence ID" value="MBE8720662.1"/>
    <property type="molecule type" value="Genomic_DNA"/>
</dbReference>
<evidence type="ECO:0000259" key="2">
    <source>
        <dbReference type="Pfam" id="PF06580"/>
    </source>
</evidence>
<evidence type="ECO:0000313" key="5">
    <source>
        <dbReference type="Proteomes" id="UP000618319"/>
    </source>
</evidence>
<proteinExistence type="predicted"/>
<dbReference type="InterPro" id="IPR050640">
    <property type="entry name" value="Bact_2-comp_sensor_kinase"/>
</dbReference>
<evidence type="ECO:0000313" key="4">
    <source>
        <dbReference type="EMBL" id="MBE8720662.1"/>
    </source>
</evidence>
<dbReference type="InterPro" id="IPR010559">
    <property type="entry name" value="Sig_transdc_His_kin_internal"/>
</dbReference>
<keyword evidence="1" id="KW-0472">Membrane</keyword>
<dbReference type="Pfam" id="PF06580">
    <property type="entry name" value="His_kinase"/>
    <property type="match status" value="1"/>
</dbReference>
<dbReference type="PANTHER" id="PTHR34220:SF7">
    <property type="entry name" value="SENSOR HISTIDINE KINASE YPDA"/>
    <property type="match status" value="1"/>
</dbReference>
<reference evidence="4 5" key="1">
    <citation type="submission" date="2018-02" db="EMBL/GenBank/DDBJ databases">
        <title>Sphingobacterium KA21.</title>
        <authorList>
            <person name="Vasarhelyi B.M."/>
            <person name="Deshmukh S."/>
            <person name="Balint B."/>
            <person name="Kukolya J."/>
        </authorList>
    </citation>
    <scope>NUCLEOTIDE SEQUENCE [LARGE SCALE GENOMIC DNA]</scope>
    <source>
        <strain evidence="4 5">Ka21</strain>
    </source>
</reference>
<dbReference type="PANTHER" id="PTHR34220">
    <property type="entry name" value="SENSOR HISTIDINE KINASE YPDA"/>
    <property type="match status" value="1"/>
</dbReference>
<dbReference type="RefSeq" id="WP_196940492.1">
    <property type="nucleotide sequence ID" value="NZ_MU158691.1"/>
</dbReference>
<dbReference type="Gene3D" id="2.60.40.10">
    <property type="entry name" value="Immunoglobulins"/>
    <property type="match status" value="1"/>
</dbReference>
<evidence type="ECO:0000256" key="1">
    <source>
        <dbReference type="SAM" id="Phobius"/>
    </source>
</evidence>
<feature type="domain" description="Two component regulator three Y" evidence="3">
    <location>
        <begin position="683"/>
        <end position="730"/>
    </location>
</feature>
<dbReference type="InterPro" id="IPR011123">
    <property type="entry name" value="Y_Y_Y"/>
</dbReference>
<dbReference type="Proteomes" id="UP000618319">
    <property type="component" value="Unassembled WGS sequence"/>
</dbReference>
<gene>
    <name evidence="4" type="ORF">C4F40_07985</name>
</gene>
<name>A0ABR9T5P3_9SPHI</name>
<accession>A0ABR9T5P3</accession>
<comment type="caution">
    <text evidence="4">The sequence shown here is derived from an EMBL/GenBank/DDBJ whole genome shotgun (WGS) entry which is preliminary data.</text>
</comment>